<protein>
    <submittedName>
        <fullName evidence="1">Uncharacterized protein</fullName>
    </submittedName>
</protein>
<organism evidence="1 2">
    <name type="scientific">Dehalogenimonas alkenigignens</name>
    <dbReference type="NCBI Taxonomy" id="1217799"/>
    <lineage>
        <taxon>Bacteria</taxon>
        <taxon>Bacillati</taxon>
        <taxon>Chloroflexota</taxon>
        <taxon>Dehalococcoidia</taxon>
        <taxon>Dehalococcoidales</taxon>
        <taxon>Dehalococcoidaceae</taxon>
        <taxon>Dehalogenimonas</taxon>
    </lineage>
</organism>
<dbReference type="RefSeq" id="WP_058437911.1">
    <property type="nucleotide sequence ID" value="NZ_KQ758903.1"/>
</dbReference>
<evidence type="ECO:0000313" key="2">
    <source>
        <dbReference type="Proteomes" id="UP000053947"/>
    </source>
</evidence>
<evidence type="ECO:0000313" key="1">
    <source>
        <dbReference type="EMBL" id="KTB49311.1"/>
    </source>
</evidence>
<name>A0A0W0GL65_9CHLR</name>
<dbReference type="Proteomes" id="UP000053947">
    <property type="component" value="Unassembled WGS sequence"/>
</dbReference>
<dbReference type="OrthoDB" id="7007936at2"/>
<comment type="caution">
    <text evidence="1">The sequence shown here is derived from an EMBL/GenBank/DDBJ whole genome shotgun (WGS) entry which is preliminary data.</text>
</comment>
<gene>
    <name evidence="1" type="ORF">DEALK_02240</name>
</gene>
<accession>A0A0W0GL65</accession>
<reference evidence="1 2" key="1">
    <citation type="submission" date="2015-06" db="EMBL/GenBank/DDBJ databases">
        <title>Genome sequence of the organohalide-respiring Dehalogenimonas alkenigignens type strain (IP3-3T).</title>
        <authorList>
            <person name="Key T.A."/>
            <person name="Richmond D.P."/>
            <person name="Bowman K.S."/>
            <person name="Cho Y.-J."/>
            <person name="Chun J."/>
            <person name="da Costa M.S."/>
            <person name="Rainey F.A."/>
            <person name="Moe W.M."/>
        </authorList>
    </citation>
    <scope>NUCLEOTIDE SEQUENCE [LARGE SCALE GENOMIC DNA]</scope>
    <source>
        <strain evidence="1 2">IP3-3</strain>
    </source>
</reference>
<sequence length="321" mass="36403">MTIKLETVEEVIKLMKQGFTQEQITEKTGVSERTQRHWKKEGYPGFPASPRIQQARDKVSDVKRVNAAELVKAGFVAERVHIILGAQDLAIQRGNPRLSLFLNRYVEIGQKWDTIPPSWRALLAGFPIIGKDIGSNCLIELASLVEELHPYISKELRRTYHKRAKSILMGVLAELQAFLQDAAMAGGLPLVVSGGPPPDWRDLLPWNTSNPRSWKIDESLVQGFWEYMVPSKVVETKIDIKGTWAGFLFDIVSRLPDPDRQKGKLLKNYDLTVLSYIWCSTAPQDFKPPLPDVKRTNVSSGENTFAGIYKRMVEYSRTHEE</sequence>
<dbReference type="EMBL" id="LFDV01000001">
    <property type="protein sequence ID" value="KTB49311.1"/>
    <property type="molecule type" value="Genomic_DNA"/>
</dbReference>
<dbReference type="AlphaFoldDB" id="A0A0W0GL65"/>
<keyword evidence="2" id="KW-1185">Reference proteome</keyword>
<proteinExistence type="predicted"/>